<evidence type="ECO:0000256" key="1">
    <source>
        <dbReference type="SAM" id="Phobius"/>
    </source>
</evidence>
<name>A0A919JZU7_9ACTN</name>
<keyword evidence="3" id="KW-1185">Reference proteome</keyword>
<protein>
    <submittedName>
        <fullName evidence="2">Uncharacterized protein</fullName>
    </submittedName>
</protein>
<dbReference type="EMBL" id="BOMV01000060">
    <property type="protein sequence ID" value="GIE98281.1"/>
    <property type="molecule type" value="Genomic_DNA"/>
</dbReference>
<proteinExistence type="predicted"/>
<feature type="transmembrane region" description="Helical" evidence="1">
    <location>
        <begin position="343"/>
        <end position="365"/>
    </location>
</feature>
<gene>
    <name evidence="2" type="ORF">Ari01nite_57460</name>
</gene>
<dbReference type="Proteomes" id="UP000636960">
    <property type="component" value="Unassembled WGS sequence"/>
</dbReference>
<sequence length="372" mass="36877">MVRGVGLGESRAALVSAANVKSAAIARILEGAADSKPAWTKPILQQAPPSHAKAATRATPAGILGPLRVGSGSVAAHARWEDAMTCGRTAGEASRSAATMNGLSLLGNGSAALVHVPEQSGSLTTTALDRRGDSSQTVASATVKAGRIELAGGQVRVRMLQPPSLVTTMSVRGGQAHYEPAQIEVSGPGIGTKRLDAVGEHVDVTLGPDRHAAEASTLGLGKLRPGSPLPLPVIPGLPQVTTPSVESAPAAEAGTKLRISLGGMREARKGHAIAARATAIKVSVTRTAAPKGRGGSGYQGKTGAVALDLGVGLMEAASVAPEPGQVGGSAGAAGGLPITGPKVAGLAVGGLALLGVGIAAVALSVRRRRTRG</sequence>
<dbReference type="AlphaFoldDB" id="A0A919JZU7"/>
<keyword evidence="1" id="KW-0472">Membrane</keyword>
<keyword evidence="1" id="KW-1133">Transmembrane helix</keyword>
<reference evidence="2" key="1">
    <citation type="submission" date="2021-01" db="EMBL/GenBank/DDBJ databases">
        <title>Whole genome shotgun sequence of Actinoplanes rishiriensis NBRC 108556.</title>
        <authorList>
            <person name="Komaki H."/>
            <person name="Tamura T."/>
        </authorList>
    </citation>
    <scope>NUCLEOTIDE SEQUENCE</scope>
    <source>
        <strain evidence="2">NBRC 108556</strain>
    </source>
</reference>
<dbReference type="RefSeq" id="WP_203785298.1">
    <property type="nucleotide sequence ID" value="NZ_BOMV01000060.1"/>
</dbReference>
<keyword evidence="1" id="KW-0812">Transmembrane</keyword>
<accession>A0A919JZU7</accession>
<organism evidence="2 3">
    <name type="scientific">Paractinoplanes rishiriensis</name>
    <dbReference type="NCBI Taxonomy" id="1050105"/>
    <lineage>
        <taxon>Bacteria</taxon>
        <taxon>Bacillati</taxon>
        <taxon>Actinomycetota</taxon>
        <taxon>Actinomycetes</taxon>
        <taxon>Micromonosporales</taxon>
        <taxon>Micromonosporaceae</taxon>
        <taxon>Paractinoplanes</taxon>
    </lineage>
</organism>
<comment type="caution">
    <text evidence="2">The sequence shown here is derived from an EMBL/GenBank/DDBJ whole genome shotgun (WGS) entry which is preliminary data.</text>
</comment>
<evidence type="ECO:0000313" key="2">
    <source>
        <dbReference type="EMBL" id="GIE98281.1"/>
    </source>
</evidence>
<evidence type="ECO:0000313" key="3">
    <source>
        <dbReference type="Proteomes" id="UP000636960"/>
    </source>
</evidence>